<dbReference type="AlphaFoldDB" id="A0A0C1ZHJ7"/>
<dbReference type="Pfam" id="PF01103">
    <property type="entry name" value="Omp85"/>
    <property type="match status" value="1"/>
</dbReference>
<evidence type="ECO:0000256" key="4">
    <source>
        <dbReference type="SAM" id="SignalP"/>
    </source>
</evidence>
<evidence type="ECO:0000313" key="6">
    <source>
        <dbReference type="EMBL" id="KIF52636.1"/>
    </source>
</evidence>
<dbReference type="Gene3D" id="2.40.160.50">
    <property type="entry name" value="membrane protein fhac: a member of the omp85/tpsb transporter family"/>
    <property type="match status" value="1"/>
</dbReference>
<feature type="transmembrane region" description="Helical" evidence="3">
    <location>
        <begin position="49"/>
        <end position="72"/>
    </location>
</feature>
<evidence type="ECO:0000256" key="3">
    <source>
        <dbReference type="SAM" id="Phobius"/>
    </source>
</evidence>
<dbReference type="Proteomes" id="UP000031586">
    <property type="component" value="Unassembled WGS sequence"/>
</dbReference>
<dbReference type="InterPro" id="IPR000184">
    <property type="entry name" value="Bac_surfAg_D15"/>
</dbReference>
<comment type="caution">
    <text evidence="6">The sequence shown here is derived from an EMBL/GenBank/DDBJ whole genome shotgun (WGS) entry which is preliminary data.</text>
</comment>
<dbReference type="PATRIC" id="fig|1229493.5.peg.1817"/>
<feature type="chain" id="PRO_5002145005" evidence="4">
    <location>
        <begin position="26"/>
        <end position="396"/>
    </location>
</feature>
<dbReference type="GO" id="GO:0019867">
    <property type="term" value="C:outer membrane"/>
    <property type="evidence" value="ECO:0007669"/>
    <property type="project" value="InterPro"/>
</dbReference>
<name>A0A0C1ZHJ7_9VIBR</name>
<evidence type="ECO:0000313" key="7">
    <source>
        <dbReference type="Proteomes" id="UP000031586"/>
    </source>
</evidence>
<dbReference type="EMBL" id="JPRD01000020">
    <property type="protein sequence ID" value="KIF52636.1"/>
    <property type="molecule type" value="Genomic_DNA"/>
</dbReference>
<evidence type="ECO:0000259" key="5">
    <source>
        <dbReference type="Pfam" id="PF01103"/>
    </source>
</evidence>
<feature type="signal peptide" evidence="4">
    <location>
        <begin position="1"/>
        <end position="25"/>
    </location>
</feature>
<feature type="domain" description="Bacterial surface antigen (D15)" evidence="5">
    <location>
        <begin position="210"/>
        <end position="286"/>
    </location>
</feature>
<evidence type="ECO:0000256" key="2">
    <source>
        <dbReference type="ARBA" id="ARBA00023136"/>
    </source>
</evidence>
<evidence type="ECO:0000256" key="1">
    <source>
        <dbReference type="ARBA" id="ARBA00004370"/>
    </source>
</evidence>
<comment type="subcellular location">
    <subcellularLocation>
        <location evidence="1">Membrane</location>
    </subcellularLocation>
</comment>
<organism evidence="6 7">
    <name type="scientific">Vibrio owensii CAIM 1854 = LMG 25443</name>
    <dbReference type="NCBI Taxonomy" id="1229493"/>
    <lineage>
        <taxon>Bacteria</taxon>
        <taxon>Pseudomonadati</taxon>
        <taxon>Pseudomonadota</taxon>
        <taxon>Gammaproteobacteria</taxon>
        <taxon>Vibrionales</taxon>
        <taxon>Vibrionaceae</taxon>
        <taxon>Vibrio</taxon>
    </lineage>
</organism>
<reference evidence="6 7" key="1">
    <citation type="submission" date="2014-07" db="EMBL/GenBank/DDBJ databases">
        <title>Unique and conserved regions in Vibrio harveyi and related species in comparison with the shrimp pathogen Vibrio harveyi CAIM 1792.</title>
        <authorList>
            <person name="Espinoza-Valles I."/>
            <person name="Vora G."/>
            <person name="Leekitcharoenphon P."/>
            <person name="Ussery D."/>
            <person name="Hoj L."/>
            <person name="Gomez-Gil B."/>
        </authorList>
    </citation>
    <scope>NUCLEOTIDE SEQUENCE [LARGE SCALE GENOMIC DNA]</scope>
    <source>
        <strain evidence="7">CAIM 1854 / LMG 25443</strain>
    </source>
</reference>
<gene>
    <name evidence="6" type="ORF">H735_13390</name>
</gene>
<accession>A0A0C1ZHJ7</accession>
<sequence>MKKPTSVLLTSTYFGLLATSPIAEAISFFDPIDGQLDMGEYLAENAYGFLPVPIVITEPAVGYGLGFTGVFLHESDEQREKRRKLAETSLDGGAQLLTPAITAVGGFATENGTWMGFAGHRRTWAQDTVRYLGGVGYGDFNMTFYPQSTLPGLDGVFNGQGLDFEITGGGMLNHLQYRIIDAPLFIGVKQLYFVTDQKITNSPVADKLLQTLTNTSPTTSGLGLTLEWDSRNNFFSPTQGYNYKAEFLWYNDAFGSDYEYEQLDVEGINYWELADDWSLALRGQYKSLYTDERFLPPASYPDIELRGVARNRYQGDEALSVETQLTYQWNTRWSTNLFGGFGYASTEESLFENDAEYAYGVGFRYLIARRYGLQAGMDFAFSDEDNAVYFQVGSGI</sequence>
<keyword evidence="4" id="KW-0732">Signal</keyword>
<keyword evidence="2 3" id="KW-0472">Membrane</keyword>
<proteinExistence type="predicted"/>
<dbReference type="RefSeq" id="WP_020195096.1">
    <property type="nucleotide sequence ID" value="NZ_BAOH01000012.1"/>
</dbReference>
<keyword evidence="3" id="KW-0812">Transmembrane</keyword>
<keyword evidence="3" id="KW-1133">Transmembrane helix</keyword>
<protein>
    <submittedName>
        <fullName evidence="6">Glyceraldehyde-3-phosphate dehydrogenase</fullName>
    </submittedName>
</protein>